<evidence type="ECO:0000313" key="1">
    <source>
        <dbReference type="EMBL" id="MCC2032399.1"/>
    </source>
</evidence>
<reference evidence="1" key="1">
    <citation type="submission" date="2021-04" db="EMBL/GenBank/DDBJ databases">
        <title>Microbacterium tenobrionis sp. nov. and Microbacterium allomyrinae sp. nov., isolated from larvae of Tenobrio molitor and Allomyrina dichotoma, respectively.</title>
        <authorList>
            <person name="Lee S.D."/>
        </authorList>
    </citation>
    <scope>NUCLEOTIDE SEQUENCE</scope>
    <source>
        <strain evidence="1">BWT-G7</strain>
    </source>
</reference>
<evidence type="ECO:0000313" key="2">
    <source>
        <dbReference type="Proteomes" id="UP001139354"/>
    </source>
</evidence>
<sequence>MAGIGLTGCAATVNLEPADGSDDPACAEVSVRLPGAIGDQPRRWTDAQATGAWGDPATILLTCGVTAPGPTTMRCETVAGVDWIIDETDAPRFRVTTYGRTPAVEIYLDTEVGDDGAGVSSRDVLDAISPIVATLPVDGQCVGREDATPVP</sequence>
<dbReference type="AlphaFoldDB" id="A0A9X1S2S3"/>
<keyword evidence="2" id="KW-1185">Reference proteome</keyword>
<organism evidence="1 2">
    <name type="scientific">Microbacterium allomyrinae</name>
    <dbReference type="NCBI Taxonomy" id="2830666"/>
    <lineage>
        <taxon>Bacteria</taxon>
        <taxon>Bacillati</taxon>
        <taxon>Actinomycetota</taxon>
        <taxon>Actinomycetes</taxon>
        <taxon>Micrococcales</taxon>
        <taxon>Microbacteriaceae</taxon>
        <taxon>Microbacterium</taxon>
    </lineage>
</organism>
<comment type="caution">
    <text evidence="1">The sequence shown here is derived from an EMBL/GenBank/DDBJ whole genome shotgun (WGS) entry which is preliminary data.</text>
</comment>
<gene>
    <name evidence="1" type="ORF">KEC57_09440</name>
</gene>
<accession>A0A9X1S2S3</accession>
<proteinExistence type="predicted"/>
<dbReference type="Proteomes" id="UP001139354">
    <property type="component" value="Unassembled WGS sequence"/>
</dbReference>
<name>A0A9X1S2S3_9MICO</name>
<dbReference type="Pfam" id="PF12028">
    <property type="entry name" value="DUF3515"/>
    <property type="match status" value="1"/>
</dbReference>
<protein>
    <submittedName>
        <fullName evidence="1">DUF3515 family protein</fullName>
    </submittedName>
</protein>
<dbReference type="InterPro" id="IPR021903">
    <property type="entry name" value="DUF3515"/>
</dbReference>
<dbReference type="EMBL" id="JAGTTN010000002">
    <property type="protein sequence ID" value="MCC2032399.1"/>
    <property type="molecule type" value="Genomic_DNA"/>
</dbReference>